<gene>
    <name evidence="1" type="ORF">H5410_003236</name>
</gene>
<accession>A0A9J6B533</accession>
<proteinExistence type="predicted"/>
<dbReference type="AlphaFoldDB" id="A0A9J6B533"/>
<comment type="caution">
    <text evidence="1">The sequence shown here is derived from an EMBL/GenBank/DDBJ whole genome shotgun (WGS) entry which is preliminary data.</text>
</comment>
<evidence type="ECO:0000313" key="1">
    <source>
        <dbReference type="EMBL" id="KAG5631519.1"/>
    </source>
</evidence>
<evidence type="ECO:0000313" key="2">
    <source>
        <dbReference type="Proteomes" id="UP000824120"/>
    </source>
</evidence>
<dbReference type="OrthoDB" id="1420404at2759"/>
<organism evidence="1 2">
    <name type="scientific">Solanum commersonii</name>
    <name type="common">Commerson's wild potato</name>
    <name type="synonym">Commerson's nightshade</name>
    <dbReference type="NCBI Taxonomy" id="4109"/>
    <lineage>
        <taxon>Eukaryota</taxon>
        <taxon>Viridiplantae</taxon>
        <taxon>Streptophyta</taxon>
        <taxon>Embryophyta</taxon>
        <taxon>Tracheophyta</taxon>
        <taxon>Spermatophyta</taxon>
        <taxon>Magnoliopsida</taxon>
        <taxon>eudicotyledons</taxon>
        <taxon>Gunneridae</taxon>
        <taxon>Pentapetalae</taxon>
        <taxon>asterids</taxon>
        <taxon>lamiids</taxon>
        <taxon>Solanales</taxon>
        <taxon>Solanaceae</taxon>
        <taxon>Solanoideae</taxon>
        <taxon>Solaneae</taxon>
        <taxon>Solanum</taxon>
    </lineage>
</organism>
<keyword evidence="2" id="KW-1185">Reference proteome</keyword>
<name>A0A9J6B533_SOLCO</name>
<reference evidence="1 2" key="1">
    <citation type="submission" date="2020-09" db="EMBL/GenBank/DDBJ databases">
        <title>De no assembly of potato wild relative species, Solanum commersonii.</title>
        <authorList>
            <person name="Cho K."/>
        </authorList>
    </citation>
    <scope>NUCLEOTIDE SEQUENCE [LARGE SCALE GENOMIC DNA]</scope>
    <source>
        <strain evidence="1">LZ3.2</strain>
        <tissue evidence="1">Leaf</tissue>
    </source>
</reference>
<protein>
    <submittedName>
        <fullName evidence="1">Uncharacterized protein</fullName>
    </submittedName>
</protein>
<sequence>MFAHILNKLEGSDKVLKEMKDDVSTLNKMVTSHLVSIKQLETQMGQISTHLNLRPKGGLLSDTMANPKNKA</sequence>
<dbReference type="EMBL" id="JACXVP010000001">
    <property type="protein sequence ID" value="KAG5631519.1"/>
    <property type="molecule type" value="Genomic_DNA"/>
</dbReference>
<dbReference type="Proteomes" id="UP000824120">
    <property type="component" value="Chromosome 1"/>
</dbReference>